<keyword evidence="13" id="KW-1185">Reference proteome</keyword>
<evidence type="ECO:0000256" key="9">
    <source>
        <dbReference type="HAMAP-Rule" id="MF_00417"/>
    </source>
</evidence>
<evidence type="ECO:0000256" key="1">
    <source>
        <dbReference type="ARBA" id="ARBA00001770"/>
    </source>
</evidence>
<feature type="active site" evidence="9 11">
    <location>
        <position position="151"/>
    </location>
</feature>
<dbReference type="InterPro" id="IPR016125">
    <property type="entry name" value="Peptidase_C15-like"/>
</dbReference>
<keyword evidence="8 9" id="KW-0788">Thiol protease</keyword>
<accession>A0A0J1HCZ6</accession>
<evidence type="ECO:0000256" key="8">
    <source>
        <dbReference type="ARBA" id="ARBA00022807"/>
    </source>
</evidence>
<evidence type="ECO:0000256" key="3">
    <source>
        <dbReference type="ARBA" id="ARBA00004496"/>
    </source>
</evidence>
<gene>
    <name evidence="9" type="primary">pcp</name>
    <name evidence="12" type="ORF">ABT57_11205</name>
</gene>
<dbReference type="CDD" id="cd00501">
    <property type="entry name" value="Peptidase_C15"/>
    <property type="match status" value="1"/>
</dbReference>
<comment type="subcellular location">
    <subcellularLocation>
        <location evidence="3 9">Cytoplasm</location>
    </subcellularLocation>
</comment>
<comment type="subunit">
    <text evidence="9">Homotetramer.</text>
</comment>
<dbReference type="PROSITE" id="PS01334">
    <property type="entry name" value="PYRASE_CYS"/>
    <property type="match status" value="1"/>
</dbReference>
<comment type="catalytic activity">
    <reaction evidence="1 9 10">
        <text>Release of an N-terminal pyroglutamyl group from a polypeptide, the second amino acid generally not being Pro.</text>
        <dbReference type="EC" id="3.4.19.3"/>
    </reaction>
</comment>
<dbReference type="FunFam" id="3.40.630.20:FF:000001">
    <property type="entry name" value="Pyrrolidone-carboxylate peptidase"/>
    <property type="match status" value="1"/>
</dbReference>
<dbReference type="PIRSF" id="PIRSF015592">
    <property type="entry name" value="Prld-crbxl_pptds"/>
    <property type="match status" value="1"/>
</dbReference>
<reference evidence="12 13" key="1">
    <citation type="submission" date="2015-05" db="EMBL/GenBank/DDBJ databases">
        <title>Photobacterium galathea sp. nov.</title>
        <authorList>
            <person name="Machado H."/>
            <person name="Gram L."/>
        </authorList>
    </citation>
    <scope>NUCLEOTIDE SEQUENCE [LARGE SCALE GENOMIC DNA]</scope>
    <source>
        <strain evidence="12 13">DSM 22954</strain>
    </source>
</reference>
<dbReference type="RefSeq" id="WP_047885331.1">
    <property type="nucleotide sequence ID" value="NZ_CP071325.1"/>
</dbReference>
<evidence type="ECO:0000256" key="5">
    <source>
        <dbReference type="ARBA" id="ARBA00022490"/>
    </source>
</evidence>
<dbReference type="Proteomes" id="UP000035909">
    <property type="component" value="Unassembled WGS sequence"/>
</dbReference>
<dbReference type="AlphaFoldDB" id="A0A0J1HCZ6"/>
<comment type="function">
    <text evidence="2 9">Removes 5-oxoproline from various penultimate amino acid residues except L-proline.</text>
</comment>
<dbReference type="EC" id="3.4.19.3" evidence="9"/>
<dbReference type="GO" id="GO:0005829">
    <property type="term" value="C:cytosol"/>
    <property type="evidence" value="ECO:0007669"/>
    <property type="project" value="InterPro"/>
</dbReference>
<dbReference type="Gene3D" id="3.40.630.20">
    <property type="entry name" value="Peptidase C15, pyroglutamyl peptidase I-like"/>
    <property type="match status" value="1"/>
</dbReference>
<organism evidence="12 13">
    <name type="scientific">Photobacterium ganghwense</name>
    <dbReference type="NCBI Taxonomy" id="320778"/>
    <lineage>
        <taxon>Bacteria</taxon>
        <taxon>Pseudomonadati</taxon>
        <taxon>Pseudomonadota</taxon>
        <taxon>Gammaproteobacteria</taxon>
        <taxon>Vibrionales</taxon>
        <taxon>Vibrionaceae</taxon>
        <taxon>Photobacterium</taxon>
    </lineage>
</organism>
<dbReference type="EMBL" id="LDOU01000012">
    <property type="protein sequence ID" value="KLV09496.1"/>
    <property type="molecule type" value="Genomic_DNA"/>
</dbReference>
<dbReference type="InterPro" id="IPR036440">
    <property type="entry name" value="Peptidase_C15-like_sf"/>
</dbReference>
<dbReference type="NCBIfam" id="TIGR00504">
    <property type="entry name" value="pyro_pdase"/>
    <property type="match status" value="1"/>
</dbReference>
<dbReference type="OrthoDB" id="9779738at2"/>
<dbReference type="GO" id="GO:0016920">
    <property type="term" value="F:pyroglutamyl-peptidase activity"/>
    <property type="evidence" value="ECO:0007669"/>
    <property type="project" value="UniProtKB-UniRule"/>
</dbReference>
<keyword evidence="5 9" id="KW-0963">Cytoplasm</keyword>
<sequence>MTKRKVLVTGFEPFGGEALNPSALILEQLAQPEAQSRLHQAGVVLVTQKLPVVRRSAIEQCIVAIEKYLPDMVIMLGQAGGRPAISFEKVAINLDDFRIEDNAGNQPVDEPVVTDGPAAYFTTMPVKAMVQAVNGVGVPAEISYSAGTFVCNHLFYGVMHYLAQFNRNLSRSEQSDLHIRADFVHVPFLPEQTMGDGHKPSLTLTQMTEGICAAIVCAAVTGDDIRSQGGNLH</sequence>
<evidence type="ECO:0000313" key="13">
    <source>
        <dbReference type="Proteomes" id="UP000035909"/>
    </source>
</evidence>
<keyword evidence="7 9" id="KW-0378">Hydrolase</keyword>
<dbReference type="PROSITE" id="PS01333">
    <property type="entry name" value="PYRASE_GLU"/>
    <property type="match status" value="1"/>
</dbReference>
<dbReference type="InterPro" id="IPR000816">
    <property type="entry name" value="Peptidase_C15"/>
</dbReference>
<feature type="active site" evidence="9">
    <location>
        <position position="185"/>
    </location>
</feature>
<dbReference type="NCBIfam" id="NF009676">
    <property type="entry name" value="PRK13197.1"/>
    <property type="match status" value="1"/>
</dbReference>
<dbReference type="InterPro" id="IPR029762">
    <property type="entry name" value="PGP-I_bact-type"/>
</dbReference>
<name>A0A0J1HCZ6_9GAMM</name>
<evidence type="ECO:0000256" key="11">
    <source>
        <dbReference type="PROSITE-ProRule" id="PRU10077"/>
    </source>
</evidence>
<dbReference type="PRINTS" id="PR00706">
    <property type="entry name" value="PYROGLUPTASE"/>
</dbReference>
<dbReference type="InterPro" id="IPR033693">
    <property type="entry name" value="PGPEP1_Glu_AS"/>
</dbReference>
<dbReference type="PATRIC" id="fig|320778.3.peg.2437"/>
<dbReference type="HAMAP" id="MF_00417">
    <property type="entry name" value="Pyrrolid_peptidase"/>
    <property type="match status" value="1"/>
</dbReference>
<keyword evidence="6 9" id="KW-0645">Protease</keyword>
<dbReference type="Pfam" id="PF01470">
    <property type="entry name" value="Peptidase_C15"/>
    <property type="match status" value="1"/>
</dbReference>
<feature type="active site" evidence="9 10">
    <location>
        <position position="88"/>
    </location>
</feature>
<dbReference type="STRING" id="320778.ABT57_11205"/>
<proteinExistence type="inferred from homology"/>
<dbReference type="PANTHER" id="PTHR23402">
    <property type="entry name" value="PROTEASE FAMILY C15 PYROGLUTAMYL-PEPTIDASE I-RELATED"/>
    <property type="match status" value="1"/>
</dbReference>
<evidence type="ECO:0000256" key="10">
    <source>
        <dbReference type="PROSITE-ProRule" id="PRU10076"/>
    </source>
</evidence>
<protein>
    <recommendedName>
        <fullName evidence="9">Pyrrolidone-carboxylate peptidase</fullName>
        <ecNumber evidence="9">3.4.19.3</ecNumber>
    </recommendedName>
    <alternativeName>
        <fullName evidence="9">5-oxoprolyl-peptidase</fullName>
    </alternativeName>
    <alternativeName>
        <fullName evidence="9">Pyroglutamyl-peptidase I</fullName>
        <shortName evidence="9">PGP-I</shortName>
        <shortName evidence="9">Pyrase</shortName>
    </alternativeName>
</protein>
<evidence type="ECO:0000313" key="12">
    <source>
        <dbReference type="EMBL" id="KLV09496.1"/>
    </source>
</evidence>
<evidence type="ECO:0000256" key="6">
    <source>
        <dbReference type="ARBA" id="ARBA00022670"/>
    </source>
</evidence>
<evidence type="ECO:0000256" key="7">
    <source>
        <dbReference type="ARBA" id="ARBA00022801"/>
    </source>
</evidence>
<dbReference type="GO" id="GO:0006508">
    <property type="term" value="P:proteolysis"/>
    <property type="evidence" value="ECO:0007669"/>
    <property type="project" value="UniProtKB-KW"/>
</dbReference>
<dbReference type="PANTHER" id="PTHR23402:SF1">
    <property type="entry name" value="PYROGLUTAMYL-PEPTIDASE I"/>
    <property type="match status" value="1"/>
</dbReference>
<evidence type="ECO:0000256" key="4">
    <source>
        <dbReference type="ARBA" id="ARBA00006641"/>
    </source>
</evidence>
<evidence type="ECO:0000256" key="2">
    <source>
        <dbReference type="ARBA" id="ARBA00002280"/>
    </source>
</evidence>
<comment type="caution">
    <text evidence="12">The sequence shown here is derived from an EMBL/GenBank/DDBJ whole genome shotgun (WGS) entry which is preliminary data.</text>
</comment>
<dbReference type="InterPro" id="IPR033694">
    <property type="entry name" value="PGPEP1_Cys_AS"/>
</dbReference>
<comment type="similarity">
    <text evidence="4 9">Belongs to the peptidase C15 family.</text>
</comment>
<dbReference type="SUPFAM" id="SSF53182">
    <property type="entry name" value="Pyrrolidone carboxyl peptidase (pyroglutamate aminopeptidase)"/>
    <property type="match status" value="1"/>
</dbReference>